<dbReference type="PRINTS" id="PR00344">
    <property type="entry name" value="BCTRLSENSOR"/>
</dbReference>
<dbReference type="InterPro" id="IPR001789">
    <property type="entry name" value="Sig_transdc_resp-reg_receiver"/>
</dbReference>
<dbReference type="FunFam" id="3.30.565.10:FF:000010">
    <property type="entry name" value="Sensor histidine kinase RcsC"/>
    <property type="match status" value="1"/>
</dbReference>
<proteinExistence type="predicted"/>
<dbReference type="InterPro" id="IPR003594">
    <property type="entry name" value="HATPase_dom"/>
</dbReference>
<feature type="domain" description="HPt" evidence="20">
    <location>
        <begin position="724"/>
        <end position="815"/>
    </location>
</feature>
<dbReference type="SUPFAM" id="SSF55874">
    <property type="entry name" value="ATPase domain of HSP90 chaperone/DNA topoisomerase II/histidine kinase"/>
    <property type="match status" value="1"/>
</dbReference>
<dbReference type="InterPro" id="IPR011006">
    <property type="entry name" value="CheY-like_superfamily"/>
</dbReference>
<dbReference type="SUPFAM" id="SSF47384">
    <property type="entry name" value="Homodimeric domain of signal transducing histidine kinase"/>
    <property type="match status" value="1"/>
</dbReference>
<dbReference type="CDD" id="cd00082">
    <property type="entry name" value="HisKA"/>
    <property type="match status" value="1"/>
</dbReference>
<dbReference type="InterPro" id="IPR008207">
    <property type="entry name" value="Sig_transdc_His_kin_Hpt_dom"/>
</dbReference>
<keyword evidence="9" id="KW-0418">Kinase</keyword>
<feature type="modified residue" description="Phosphohistidine" evidence="14">
    <location>
        <position position="763"/>
    </location>
</feature>
<comment type="subcellular location">
    <subcellularLocation>
        <location evidence="2">Cell inner membrane</location>
        <topology evidence="2">Multi-pass membrane protein</topology>
    </subcellularLocation>
</comment>
<keyword evidence="16" id="KW-0175">Coiled coil</keyword>
<dbReference type="CDD" id="cd16922">
    <property type="entry name" value="HATPase_EvgS-ArcB-TorS-like"/>
    <property type="match status" value="1"/>
</dbReference>
<protein>
    <recommendedName>
        <fullName evidence="3">histidine kinase</fullName>
        <ecNumber evidence="3">2.7.13.3</ecNumber>
    </recommendedName>
</protein>
<evidence type="ECO:0000256" key="2">
    <source>
        <dbReference type="ARBA" id="ARBA00004429"/>
    </source>
</evidence>
<evidence type="ECO:0000256" key="6">
    <source>
        <dbReference type="ARBA" id="ARBA00022553"/>
    </source>
</evidence>
<evidence type="ECO:0000256" key="13">
    <source>
        <dbReference type="ARBA" id="ARBA00023136"/>
    </source>
</evidence>
<keyword evidence="12" id="KW-0902">Two-component regulatory system</keyword>
<dbReference type="Proteomes" id="UP001139226">
    <property type="component" value="Unassembled WGS sequence"/>
</dbReference>
<keyword evidence="5" id="KW-0997">Cell inner membrane</keyword>
<dbReference type="SMART" id="SM00387">
    <property type="entry name" value="HATPase_c"/>
    <property type="match status" value="1"/>
</dbReference>
<dbReference type="SMART" id="SM00448">
    <property type="entry name" value="REC"/>
    <property type="match status" value="1"/>
</dbReference>
<keyword evidence="8 17" id="KW-0812">Transmembrane</keyword>
<dbReference type="Pfam" id="PF02518">
    <property type="entry name" value="HATPase_c"/>
    <property type="match status" value="1"/>
</dbReference>
<comment type="catalytic activity">
    <reaction evidence="1">
        <text>ATP + protein L-histidine = ADP + protein N-phospho-L-histidine.</text>
        <dbReference type="EC" id="2.7.13.3"/>
    </reaction>
</comment>
<dbReference type="PROSITE" id="PS50894">
    <property type="entry name" value="HPT"/>
    <property type="match status" value="1"/>
</dbReference>
<evidence type="ECO:0000256" key="17">
    <source>
        <dbReference type="SAM" id="Phobius"/>
    </source>
</evidence>
<dbReference type="EMBL" id="JAKVTV010000001">
    <property type="protein sequence ID" value="MCH4822713.1"/>
    <property type="molecule type" value="Genomic_DNA"/>
</dbReference>
<dbReference type="CDD" id="cd17546">
    <property type="entry name" value="REC_hyHK_CKI1_RcsC-like"/>
    <property type="match status" value="1"/>
</dbReference>
<dbReference type="PROSITE" id="PS50110">
    <property type="entry name" value="RESPONSE_REGULATORY"/>
    <property type="match status" value="1"/>
</dbReference>
<accession>A0A9X1V4N5</accession>
<dbReference type="Gene3D" id="3.30.565.10">
    <property type="entry name" value="Histidine kinase-like ATPase, C-terminal domain"/>
    <property type="match status" value="1"/>
</dbReference>
<dbReference type="InterPro" id="IPR036097">
    <property type="entry name" value="HisK_dim/P_sf"/>
</dbReference>
<keyword evidence="13 17" id="KW-0472">Membrane</keyword>
<keyword evidence="4" id="KW-1003">Cell membrane</keyword>
<dbReference type="GO" id="GO:0005524">
    <property type="term" value="F:ATP binding"/>
    <property type="evidence" value="ECO:0007669"/>
    <property type="project" value="UniProtKB-KW"/>
</dbReference>
<evidence type="ECO:0000313" key="21">
    <source>
        <dbReference type="EMBL" id="MCH4822713.1"/>
    </source>
</evidence>
<dbReference type="SMART" id="SM00388">
    <property type="entry name" value="HisKA"/>
    <property type="match status" value="1"/>
</dbReference>
<feature type="modified residue" description="4-aspartylphosphate" evidence="15">
    <location>
        <position position="621"/>
    </location>
</feature>
<keyword evidence="22" id="KW-1185">Reference proteome</keyword>
<dbReference type="AlphaFoldDB" id="A0A9X1V4N5"/>
<dbReference type="InterPro" id="IPR003661">
    <property type="entry name" value="HisK_dim/P_dom"/>
</dbReference>
<gene>
    <name evidence="21" type="ORF">ML462_05955</name>
</gene>
<feature type="coiled-coil region" evidence="16">
    <location>
        <begin position="80"/>
        <end position="107"/>
    </location>
</feature>
<evidence type="ECO:0000313" key="22">
    <source>
        <dbReference type="Proteomes" id="UP001139226"/>
    </source>
</evidence>
<dbReference type="SUPFAM" id="SSF52172">
    <property type="entry name" value="CheY-like"/>
    <property type="match status" value="1"/>
</dbReference>
<dbReference type="Pfam" id="PF00072">
    <property type="entry name" value="Response_reg"/>
    <property type="match status" value="1"/>
</dbReference>
<dbReference type="InterPro" id="IPR005467">
    <property type="entry name" value="His_kinase_dom"/>
</dbReference>
<dbReference type="FunFam" id="1.10.287.130:FF:000001">
    <property type="entry name" value="Two-component sensor histidine kinase"/>
    <property type="match status" value="1"/>
</dbReference>
<sequence length="815" mass="93445">MLSAKRSITVKVVTGYVIVAILASLAVWYVYDQVIAYSQIAQSNTENNQQLILVSEISTNLNESENTSRRLIQSGEQEELKIYNAQIDSIKGKLRKLEETYENIDLEKETDSINKLLDQKTENLKELVALRDTDRNTNYYSKALSELKNIDASFKDYNYENRFRNLKPYQKDVLVKWLEYSREDNAERITTQRLDSVVKSVKRVLTDLEFANRQFQNEVIQKENELLNNDMILNQQLQSLLAGLEQKERENTVERAEVFQNMLNKTSNIIIIGGCIILLIILYFIINIIGDITRSQRYRAELEEAKDFAESLLASREQFMAAITHDLRSPLTTVMGYTDLIQKTDLNDKQKHYLNQIKKSSEFILRLVNDLLDLSKLEAGKMLIEKLSFNPKKLIHDTVNNVIPAEKKKDVDIIIEVSDETNVQIQSDPFRIKQILANLISNAWKFTEEGEIVISAELKNTSDKNHLLEISVEDSGIGISKEMQESIFEEFSQENSSIEKRFGGSGLGLAITKRLAKLLDGDITLESEQGEGSKFTILIPVVKISETREEPEREELTDQTEESLDLDASGKKVLIIDDEPGQLSLTVEVAKSMGFEIETAENGKIGLEKLRSNKFDLILTDIQMPILDGFELINRVRTDENFKDLPVIALSGRTDIEREVYTEVGFNNKLLKPYKTKELKQSIANLLHLNYEEKEEKVEPALTNIQLKSDNYDLTDIYEFSGQDEDAMHTIIQAFLNGAQDSLEELRDAFDEKDTDRMGKLAHRMLPMLRQMRANEVIVVLMKLESREEITEQQFDNFENKIFELMSSLNTSITA</sequence>
<evidence type="ECO:0000256" key="7">
    <source>
        <dbReference type="ARBA" id="ARBA00022679"/>
    </source>
</evidence>
<dbReference type="Gene3D" id="1.20.120.160">
    <property type="entry name" value="HPT domain"/>
    <property type="match status" value="1"/>
</dbReference>
<keyword evidence="6 15" id="KW-0597">Phosphoprotein</keyword>
<dbReference type="GO" id="GO:0005886">
    <property type="term" value="C:plasma membrane"/>
    <property type="evidence" value="ECO:0007669"/>
    <property type="project" value="UniProtKB-SubCell"/>
</dbReference>
<evidence type="ECO:0000256" key="3">
    <source>
        <dbReference type="ARBA" id="ARBA00012438"/>
    </source>
</evidence>
<dbReference type="GO" id="GO:0000155">
    <property type="term" value="F:phosphorelay sensor kinase activity"/>
    <property type="evidence" value="ECO:0007669"/>
    <property type="project" value="InterPro"/>
</dbReference>
<organism evidence="21 22">
    <name type="scientific">Christiangramia lutea</name>
    <dbReference type="NCBI Taxonomy" id="1607951"/>
    <lineage>
        <taxon>Bacteria</taxon>
        <taxon>Pseudomonadati</taxon>
        <taxon>Bacteroidota</taxon>
        <taxon>Flavobacteriia</taxon>
        <taxon>Flavobacteriales</taxon>
        <taxon>Flavobacteriaceae</taxon>
        <taxon>Christiangramia</taxon>
    </lineage>
</organism>
<evidence type="ECO:0000256" key="9">
    <source>
        <dbReference type="ARBA" id="ARBA00022777"/>
    </source>
</evidence>
<evidence type="ECO:0000259" key="18">
    <source>
        <dbReference type="PROSITE" id="PS50109"/>
    </source>
</evidence>
<keyword evidence="10 21" id="KW-0067">ATP-binding</keyword>
<evidence type="ECO:0000259" key="20">
    <source>
        <dbReference type="PROSITE" id="PS50894"/>
    </source>
</evidence>
<evidence type="ECO:0000256" key="15">
    <source>
        <dbReference type="PROSITE-ProRule" id="PRU00169"/>
    </source>
</evidence>
<evidence type="ECO:0000259" key="19">
    <source>
        <dbReference type="PROSITE" id="PS50110"/>
    </source>
</evidence>
<evidence type="ECO:0000256" key="10">
    <source>
        <dbReference type="ARBA" id="ARBA00022840"/>
    </source>
</evidence>
<comment type="caution">
    <text evidence="21">The sequence shown here is derived from an EMBL/GenBank/DDBJ whole genome shotgun (WGS) entry which is preliminary data.</text>
</comment>
<evidence type="ECO:0000256" key="4">
    <source>
        <dbReference type="ARBA" id="ARBA00022475"/>
    </source>
</evidence>
<name>A0A9X1V4N5_9FLAO</name>
<dbReference type="RefSeq" id="WP_240712836.1">
    <property type="nucleotide sequence ID" value="NZ_JAKVTV010000001.1"/>
</dbReference>
<keyword evidence="10 21" id="KW-0547">Nucleotide-binding</keyword>
<dbReference type="SUPFAM" id="SSF47226">
    <property type="entry name" value="Histidine-containing phosphotransfer domain, HPT domain"/>
    <property type="match status" value="1"/>
</dbReference>
<feature type="domain" description="Histidine kinase" evidence="18">
    <location>
        <begin position="322"/>
        <end position="543"/>
    </location>
</feature>
<reference evidence="21" key="1">
    <citation type="submission" date="2022-03" db="EMBL/GenBank/DDBJ databases">
        <title>Gramella crocea sp. nov., isolated from activated sludge of a seafood processing plant.</title>
        <authorList>
            <person name="Zhang X."/>
        </authorList>
    </citation>
    <scope>NUCLEOTIDE SEQUENCE</scope>
    <source>
        <strain evidence="21">YJ019</strain>
    </source>
</reference>
<dbReference type="InterPro" id="IPR036890">
    <property type="entry name" value="HATPase_C_sf"/>
</dbReference>
<evidence type="ECO:0000256" key="11">
    <source>
        <dbReference type="ARBA" id="ARBA00022989"/>
    </source>
</evidence>
<dbReference type="PROSITE" id="PS50109">
    <property type="entry name" value="HIS_KIN"/>
    <property type="match status" value="1"/>
</dbReference>
<evidence type="ECO:0000256" key="14">
    <source>
        <dbReference type="PROSITE-ProRule" id="PRU00110"/>
    </source>
</evidence>
<dbReference type="Pfam" id="PF00512">
    <property type="entry name" value="HisKA"/>
    <property type="match status" value="1"/>
</dbReference>
<dbReference type="Gene3D" id="1.10.287.130">
    <property type="match status" value="1"/>
</dbReference>
<evidence type="ECO:0000256" key="5">
    <source>
        <dbReference type="ARBA" id="ARBA00022519"/>
    </source>
</evidence>
<dbReference type="Gene3D" id="3.40.50.2300">
    <property type="match status" value="1"/>
</dbReference>
<evidence type="ECO:0000256" key="1">
    <source>
        <dbReference type="ARBA" id="ARBA00000085"/>
    </source>
</evidence>
<feature type="domain" description="Response regulatory" evidence="19">
    <location>
        <begin position="572"/>
        <end position="687"/>
    </location>
</feature>
<dbReference type="EC" id="2.7.13.3" evidence="3"/>
<evidence type="ECO:0000256" key="16">
    <source>
        <dbReference type="SAM" id="Coils"/>
    </source>
</evidence>
<evidence type="ECO:0000256" key="12">
    <source>
        <dbReference type="ARBA" id="ARBA00023012"/>
    </source>
</evidence>
<evidence type="ECO:0000256" key="8">
    <source>
        <dbReference type="ARBA" id="ARBA00022692"/>
    </source>
</evidence>
<feature type="transmembrane region" description="Helical" evidence="17">
    <location>
        <begin position="12"/>
        <end position="31"/>
    </location>
</feature>
<dbReference type="InterPro" id="IPR036641">
    <property type="entry name" value="HPT_dom_sf"/>
</dbReference>
<dbReference type="PANTHER" id="PTHR43047">
    <property type="entry name" value="TWO-COMPONENT HISTIDINE PROTEIN KINASE"/>
    <property type="match status" value="1"/>
</dbReference>
<dbReference type="InterPro" id="IPR004358">
    <property type="entry name" value="Sig_transdc_His_kin-like_C"/>
</dbReference>
<keyword evidence="11 17" id="KW-1133">Transmembrane helix</keyword>
<keyword evidence="7" id="KW-0808">Transferase</keyword>
<feature type="transmembrane region" description="Helical" evidence="17">
    <location>
        <begin position="269"/>
        <end position="289"/>
    </location>
</feature>